<evidence type="ECO:0000313" key="3">
    <source>
        <dbReference type="Proteomes" id="UP000600946"/>
    </source>
</evidence>
<sequence>MPAEFIRRCRTLHLLSVCLPSGVTESVPGGSGPDDGRAPEGGCAHQDADLGRMATGSAPVESCRVPPITVCGMWAAVRMPGKRGVIHSTAKSRLPGPGTSRSAKVPRRHGS</sequence>
<accession>A0ABQ3AIX4</accession>
<protein>
    <recommendedName>
        <fullName evidence="4">Secreted protein</fullName>
    </recommendedName>
</protein>
<name>A0ABQ3AIX4_9ACTN</name>
<dbReference type="EMBL" id="BMUU01000013">
    <property type="protein sequence ID" value="GGY58140.1"/>
    <property type="molecule type" value="Genomic_DNA"/>
</dbReference>
<feature type="region of interest" description="Disordered" evidence="1">
    <location>
        <begin position="85"/>
        <end position="111"/>
    </location>
</feature>
<evidence type="ECO:0008006" key="4">
    <source>
        <dbReference type="Google" id="ProtNLM"/>
    </source>
</evidence>
<evidence type="ECO:0000313" key="2">
    <source>
        <dbReference type="EMBL" id="GGY58140.1"/>
    </source>
</evidence>
<keyword evidence="3" id="KW-1185">Reference proteome</keyword>
<feature type="region of interest" description="Disordered" evidence="1">
    <location>
        <begin position="21"/>
        <end position="49"/>
    </location>
</feature>
<reference evidence="3" key="1">
    <citation type="journal article" date="2019" name="Int. J. Syst. Evol. Microbiol.">
        <title>The Global Catalogue of Microorganisms (GCM) 10K type strain sequencing project: providing services to taxonomists for standard genome sequencing and annotation.</title>
        <authorList>
            <consortium name="The Broad Institute Genomics Platform"/>
            <consortium name="The Broad Institute Genome Sequencing Center for Infectious Disease"/>
            <person name="Wu L."/>
            <person name="Ma J."/>
        </authorList>
    </citation>
    <scope>NUCLEOTIDE SEQUENCE [LARGE SCALE GENOMIC DNA]</scope>
    <source>
        <strain evidence="3">JCM 4594</strain>
    </source>
</reference>
<dbReference type="Proteomes" id="UP000600946">
    <property type="component" value="Unassembled WGS sequence"/>
</dbReference>
<organism evidence="2 3">
    <name type="scientific">Streptomyces xanthochromogenes</name>
    <dbReference type="NCBI Taxonomy" id="67384"/>
    <lineage>
        <taxon>Bacteria</taxon>
        <taxon>Bacillati</taxon>
        <taxon>Actinomycetota</taxon>
        <taxon>Actinomycetes</taxon>
        <taxon>Kitasatosporales</taxon>
        <taxon>Streptomycetaceae</taxon>
        <taxon>Streptomyces</taxon>
    </lineage>
</organism>
<comment type="caution">
    <text evidence="2">The sequence shown here is derived from an EMBL/GenBank/DDBJ whole genome shotgun (WGS) entry which is preliminary data.</text>
</comment>
<evidence type="ECO:0000256" key="1">
    <source>
        <dbReference type="SAM" id="MobiDB-lite"/>
    </source>
</evidence>
<proteinExistence type="predicted"/>
<gene>
    <name evidence="2" type="ORF">GCM10010326_60950</name>
</gene>